<keyword evidence="14 19" id="KW-0862">Zinc</keyword>
<keyword evidence="12" id="KW-0949">S-adenosyl-L-methionine</keyword>
<gene>
    <name evidence="24" type="ORF">SAMN04488579_1037</name>
</gene>
<dbReference type="InterPro" id="IPR036589">
    <property type="entry name" value="HCY_dom_sf"/>
</dbReference>
<dbReference type="PIRSF" id="PIRSF037472">
    <property type="entry name" value="DHPS_mtfrase"/>
    <property type="match status" value="1"/>
</dbReference>
<dbReference type="SUPFAM" id="SSF82282">
    <property type="entry name" value="Homocysteine S-methyltransferase"/>
    <property type="match status" value="1"/>
</dbReference>
<dbReference type="Proteomes" id="UP000199652">
    <property type="component" value="Unassembled WGS sequence"/>
</dbReference>
<dbReference type="RefSeq" id="WP_090243202.1">
    <property type="nucleotide sequence ID" value="NZ_FNOU01000003.1"/>
</dbReference>
<comment type="pathway">
    <text evidence="4">Amino-acid biosynthesis; L-methionine biosynthesis via de novo pathway; L-methionine from L-homocysteine (MetH route): step 1/1.</text>
</comment>
<dbReference type="GO" id="GO:0008705">
    <property type="term" value="F:methionine synthase activity"/>
    <property type="evidence" value="ECO:0007669"/>
    <property type="project" value="UniProtKB-EC"/>
</dbReference>
<dbReference type="SUPFAM" id="SSF47644">
    <property type="entry name" value="Methionine synthase domain"/>
    <property type="match status" value="1"/>
</dbReference>
<dbReference type="OrthoDB" id="9803687at2"/>
<accession>A0A1H3C8V8</accession>
<evidence type="ECO:0000256" key="17">
    <source>
        <dbReference type="ARBA" id="ARBA00025552"/>
    </source>
</evidence>
<feature type="binding site" evidence="19">
    <location>
        <position position="267"/>
    </location>
    <ligand>
        <name>Zn(2+)</name>
        <dbReference type="ChEBI" id="CHEBI:29105"/>
    </ligand>
</feature>
<feature type="binding site" evidence="19">
    <location>
        <position position="201"/>
    </location>
    <ligand>
        <name>Zn(2+)</name>
        <dbReference type="ChEBI" id="CHEBI:29105"/>
    </ligand>
</feature>
<dbReference type="PROSITE" id="PS50972">
    <property type="entry name" value="PTERIN_BINDING"/>
    <property type="match status" value="1"/>
</dbReference>
<evidence type="ECO:0000259" key="23">
    <source>
        <dbReference type="PROSITE" id="PS51337"/>
    </source>
</evidence>
<dbReference type="SUPFAM" id="SSF51717">
    <property type="entry name" value="Dihydropteroate synthetase-like"/>
    <property type="match status" value="1"/>
</dbReference>
<evidence type="ECO:0000256" key="5">
    <source>
        <dbReference type="ARBA" id="ARBA00010398"/>
    </source>
</evidence>
<protein>
    <recommendedName>
        <fullName evidence="7">Methionine synthase</fullName>
        <ecNumber evidence="6">2.1.1.13</ecNumber>
    </recommendedName>
    <alternativeName>
        <fullName evidence="18">5-methyltetrahydrofolate--homocysteine methyltransferase</fullName>
    </alternativeName>
</protein>
<dbReference type="GO" id="GO:0050667">
    <property type="term" value="P:homocysteine metabolic process"/>
    <property type="evidence" value="ECO:0007669"/>
    <property type="project" value="TreeGrafter"/>
</dbReference>
<evidence type="ECO:0000259" key="21">
    <source>
        <dbReference type="PROSITE" id="PS50972"/>
    </source>
</evidence>
<keyword evidence="11 19" id="KW-0808">Transferase</keyword>
<dbReference type="PROSITE" id="PS50970">
    <property type="entry name" value="HCY"/>
    <property type="match status" value="1"/>
</dbReference>
<evidence type="ECO:0000256" key="15">
    <source>
        <dbReference type="ARBA" id="ARBA00023167"/>
    </source>
</evidence>
<evidence type="ECO:0000256" key="9">
    <source>
        <dbReference type="ARBA" id="ARBA00022605"/>
    </source>
</evidence>
<dbReference type="AlphaFoldDB" id="A0A1H3C8V8"/>
<evidence type="ECO:0000256" key="11">
    <source>
        <dbReference type="ARBA" id="ARBA00022679"/>
    </source>
</evidence>
<dbReference type="Pfam" id="PF02607">
    <property type="entry name" value="B12-binding_2"/>
    <property type="match status" value="1"/>
</dbReference>
<dbReference type="Gene3D" id="1.10.1240.10">
    <property type="entry name" value="Methionine synthase domain"/>
    <property type="match status" value="1"/>
</dbReference>
<evidence type="ECO:0000256" key="7">
    <source>
        <dbReference type="ARBA" id="ARBA00013998"/>
    </source>
</evidence>
<feature type="binding site" evidence="19">
    <location>
        <position position="266"/>
    </location>
    <ligand>
        <name>Zn(2+)</name>
        <dbReference type="ChEBI" id="CHEBI:29105"/>
    </ligand>
</feature>
<reference evidence="25" key="1">
    <citation type="submission" date="2016-10" db="EMBL/GenBank/DDBJ databases">
        <authorList>
            <person name="Varghese N."/>
            <person name="Submissions S."/>
        </authorList>
    </citation>
    <scope>NUCLEOTIDE SEQUENCE [LARGE SCALE GENOMIC DNA]</scope>
    <source>
        <strain evidence="25">VPI 5359</strain>
    </source>
</reference>
<keyword evidence="13 19" id="KW-0479">Metal-binding</keyword>
<evidence type="ECO:0000256" key="13">
    <source>
        <dbReference type="ARBA" id="ARBA00022723"/>
    </source>
</evidence>
<dbReference type="InterPro" id="IPR000489">
    <property type="entry name" value="Pterin-binding_dom"/>
</dbReference>
<keyword evidence="8 19" id="KW-0489">Methyltransferase</keyword>
<evidence type="ECO:0000256" key="18">
    <source>
        <dbReference type="ARBA" id="ARBA00031040"/>
    </source>
</evidence>
<evidence type="ECO:0000256" key="19">
    <source>
        <dbReference type="PROSITE-ProRule" id="PRU00333"/>
    </source>
</evidence>
<evidence type="ECO:0000256" key="14">
    <source>
        <dbReference type="ARBA" id="ARBA00022833"/>
    </source>
</evidence>
<dbReference type="InterPro" id="IPR050554">
    <property type="entry name" value="Met_Synthase/Corrinoid"/>
</dbReference>
<dbReference type="InterPro" id="IPR011005">
    <property type="entry name" value="Dihydropteroate_synth-like_sf"/>
</dbReference>
<dbReference type="GO" id="GO:0005829">
    <property type="term" value="C:cytosol"/>
    <property type="evidence" value="ECO:0007669"/>
    <property type="project" value="TreeGrafter"/>
</dbReference>
<keyword evidence="16" id="KW-0170">Cobalt</keyword>
<comment type="cofactor">
    <cofactor evidence="2 19">
        <name>Zn(2+)</name>
        <dbReference type="ChEBI" id="CHEBI:29105"/>
    </cofactor>
</comment>
<comment type="function">
    <text evidence="17">Catalyzes the transfer of a methyl group from methyl-cobalamin to homocysteine, yielding enzyme-bound cob(I)alamin and methionine. Subsequently, remethylates the cofactor using methyltetrahydrofolate.</text>
</comment>
<dbReference type="SUPFAM" id="SSF52242">
    <property type="entry name" value="Cobalamin (vitamin B12)-binding domain"/>
    <property type="match status" value="1"/>
</dbReference>
<evidence type="ECO:0000256" key="12">
    <source>
        <dbReference type="ARBA" id="ARBA00022691"/>
    </source>
</evidence>
<evidence type="ECO:0000256" key="8">
    <source>
        <dbReference type="ARBA" id="ARBA00022603"/>
    </source>
</evidence>
<feature type="domain" description="Hcy-binding" evidence="20">
    <location>
        <begin position="1"/>
        <end position="281"/>
    </location>
</feature>
<dbReference type="EMBL" id="FNOU01000003">
    <property type="protein sequence ID" value="SDX50587.1"/>
    <property type="molecule type" value="Genomic_DNA"/>
</dbReference>
<dbReference type="InterPro" id="IPR017215">
    <property type="entry name" value="MetH_bac"/>
</dbReference>
<comment type="similarity">
    <text evidence="5">Belongs to the vitamin-B12 dependent methionine synthase family.</text>
</comment>
<dbReference type="NCBIfam" id="NF005719">
    <property type="entry name" value="PRK07535.1"/>
    <property type="match status" value="1"/>
</dbReference>
<evidence type="ECO:0000256" key="6">
    <source>
        <dbReference type="ARBA" id="ARBA00012032"/>
    </source>
</evidence>
<dbReference type="GO" id="GO:0031419">
    <property type="term" value="F:cobalamin binding"/>
    <property type="evidence" value="ECO:0007669"/>
    <property type="project" value="UniProtKB-KW"/>
</dbReference>
<dbReference type="Gene3D" id="3.20.20.330">
    <property type="entry name" value="Homocysteine-binding-like domain"/>
    <property type="match status" value="1"/>
</dbReference>
<keyword evidence="9" id="KW-0028">Amino-acid biosynthesis</keyword>
<evidence type="ECO:0000256" key="2">
    <source>
        <dbReference type="ARBA" id="ARBA00001947"/>
    </source>
</evidence>
<comment type="catalytic activity">
    <reaction evidence="1">
        <text>(6S)-5-methyl-5,6,7,8-tetrahydrofolate + L-homocysteine = (6S)-5,6,7,8-tetrahydrofolate + L-methionine</text>
        <dbReference type="Rhea" id="RHEA:11172"/>
        <dbReference type="ChEBI" id="CHEBI:18608"/>
        <dbReference type="ChEBI" id="CHEBI:57453"/>
        <dbReference type="ChEBI" id="CHEBI:57844"/>
        <dbReference type="ChEBI" id="CHEBI:58199"/>
        <dbReference type="EC" id="2.1.1.13"/>
    </reaction>
</comment>
<dbReference type="InterPro" id="IPR003759">
    <property type="entry name" value="Cbl-bd_cap"/>
</dbReference>
<dbReference type="InterPro" id="IPR036724">
    <property type="entry name" value="Cobalamin-bd_sf"/>
</dbReference>
<organism evidence="24 25">
    <name type="scientific">Eubacterium barkeri</name>
    <name type="common">Clostridium barkeri</name>
    <dbReference type="NCBI Taxonomy" id="1528"/>
    <lineage>
        <taxon>Bacteria</taxon>
        <taxon>Bacillati</taxon>
        <taxon>Bacillota</taxon>
        <taxon>Clostridia</taxon>
        <taxon>Eubacteriales</taxon>
        <taxon>Eubacteriaceae</taxon>
        <taxon>Eubacterium</taxon>
    </lineage>
</organism>
<dbReference type="STRING" id="1528.SAMN04488579_1037"/>
<dbReference type="Pfam" id="PF02310">
    <property type="entry name" value="B12-binding"/>
    <property type="match status" value="1"/>
</dbReference>
<dbReference type="PANTHER" id="PTHR45833">
    <property type="entry name" value="METHIONINE SYNTHASE"/>
    <property type="match status" value="1"/>
</dbReference>
<evidence type="ECO:0000256" key="16">
    <source>
        <dbReference type="ARBA" id="ARBA00023285"/>
    </source>
</evidence>
<dbReference type="GO" id="GO:0046653">
    <property type="term" value="P:tetrahydrofolate metabolic process"/>
    <property type="evidence" value="ECO:0007669"/>
    <property type="project" value="TreeGrafter"/>
</dbReference>
<keyword evidence="15" id="KW-0486">Methionine biosynthesis</keyword>
<feature type="domain" description="Pterin-binding" evidence="21">
    <location>
        <begin position="310"/>
        <end position="554"/>
    </location>
</feature>
<dbReference type="PROSITE" id="PS51337">
    <property type="entry name" value="B12_BINDING_NTER"/>
    <property type="match status" value="1"/>
</dbReference>
<dbReference type="InterPro" id="IPR003726">
    <property type="entry name" value="HCY_dom"/>
</dbReference>
<name>A0A1H3C8V8_EUBBA</name>
<dbReference type="GO" id="GO:0032259">
    <property type="term" value="P:methylation"/>
    <property type="evidence" value="ECO:0007669"/>
    <property type="project" value="UniProtKB-KW"/>
</dbReference>
<keyword evidence="10" id="KW-0846">Cobalamin</keyword>
<proteinExistence type="inferred from homology"/>
<dbReference type="GO" id="GO:0046872">
    <property type="term" value="F:metal ion binding"/>
    <property type="evidence" value="ECO:0007669"/>
    <property type="project" value="UniProtKB-KW"/>
</dbReference>
<keyword evidence="25" id="KW-1185">Reference proteome</keyword>
<feature type="domain" description="B12-binding N-terminal" evidence="23">
    <location>
        <begin position="573"/>
        <end position="666"/>
    </location>
</feature>
<dbReference type="Gene3D" id="3.20.20.20">
    <property type="entry name" value="Dihydropteroate synthase-like"/>
    <property type="match status" value="1"/>
</dbReference>
<dbReference type="InterPro" id="IPR036594">
    <property type="entry name" value="Meth_synthase_dom"/>
</dbReference>
<evidence type="ECO:0000256" key="3">
    <source>
        <dbReference type="ARBA" id="ARBA00001956"/>
    </source>
</evidence>
<dbReference type="InterPro" id="IPR006158">
    <property type="entry name" value="Cobalamin-bd"/>
</dbReference>
<dbReference type="PROSITE" id="PS51332">
    <property type="entry name" value="B12_BINDING"/>
    <property type="match status" value="1"/>
</dbReference>
<dbReference type="UniPathway" id="UPA00051">
    <property type="reaction ID" value="UER00081"/>
</dbReference>
<feature type="domain" description="B12-binding" evidence="22">
    <location>
        <begin position="666"/>
        <end position="787"/>
    </location>
</feature>
<evidence type="ECO:0000256" key="10">
    <source>
        <dbReference type="ARBA" id="ARBA00022628"/>
    </source>
</evidence>
<dbReference type="SMART" id="SM01018">
    <property type="entry name" value="B12-binding_2"/>
    <property type="match status" value="1"/>
</dbReference>
<evidence type="ECO:0000313" key="25">
    <source>
        <dbReference type="Proteomes" id="UP000199652"/>
    </source>
</evidence>
<comment type="cofactor">
    <cofactor evidence="3">
        <name>methylcob(III)alamin</name>
        <dbReference type="ChEBI" id="CHEBI:28115"/>
    </cofactor>
</comment>
<dbReference type="EC" id="2.1.1.13" evidence="6"/>
<dbReference type="Pfam" id="PF00809">
    <property type="entry name" value="Pterin_bind"/>
    <property type="match status" value="1"/>
</dbReference>
<dbReference type="PANTHER" id="PTHR45833:SF1">
    <property type="entry name" value="METHIONINE SYNTHASE"/>
    <property type="match status" value="1"/>
</dbReference>
<evidence type="ECO:0000259" key="22">
    <source>
        <dbReference type="PROSITE" id="PS51332"/>
    </source>
</evidence>
<evidence type="ECO:0000259" key="20">
    <source>
        <dbReference type="PROSITE" id="PS50970"/>
    </source>
</evidence>
<evidence type="ECO:0000256" key="4">
    <source>
        <dbReference type="ARBA" id="ARBA00005178"/>
    </source>
</evidence>
<evidence type="ECO:0000256" key="1">
    <source>
        <dbReference type="ARBA" id="ARBA00001700"/>
    </source>
</evidence>
<evidence type="ECO:0000313" key="24">
    <source>
        <dbReference type="EMBL" id="SDX50587.1"/>
    </source>
</evidence>
<dbReference type="Gene3D" id="3.40.50.280">
    <property type="entry name" value="Cobalamin-binding domain"/>
    <property type="match status" value="1"/>
</dbReference>
<dbReference type="Pfam" id="PF02574">
    <property type="entry name" value="S-methyl_trans"/>
    <property type="match status" value="1"/>
</dbReference>
<sequence>MNFKECLKQQRLYLDGGMGSLIQQRVADIPTIPETLNLTHPEIIGEIQGEYVAAGSNILVTNTFGANRYKLRGSNLSVETLVQAAVAIARDQKPDFVALDVGPIGALIGALGDVPFEEAVAIFKETITAGAAAGVDLILIETMTDIYEARAAVLAAKESCALPIITSMTYEENGRTLTGSDPLTVVTILEALGVDAIGINCSTGPDRMLPIIEALLDVTRLPLVVQPNAGLPRMVAGETHYDITPHEFAGIMARIARAGGTILGGCCGTTPEYIQKTIEATAAIPLIPPKGKPQTRVATATGTLVLGEDIRVIGECINPSASAPLKEDLRAGGLSVVKKLALAQVHQGAHILDLNMGLPEIDEVAMMAQAVEAVSQIVDVPLQIDSTDPEVLEAALRSCNGKPIINSVNGEDASLEAILPLAKKYGACVLGLTLDDGGLPETADQRIAIAEKMITAAQAVGIPQSDILIDCLCLTASAQQDRVRSTLDAVSAVGRRFGVPTVLGVSNISFGLPNRELINKTFLVMAMEAGLNTPILNPGDAGMMEAIAATRALNGLDENCFEYIRDSQNRKTEAKTASLETEQPDLTTIVVEGRKDEAATATRRLLEKLEPMVVVNDHLIPGLDQVGKAFETGEAFLPNLIFAAETVQNAFAVIKEQLGQEGQVVKGTILLATVKGDVHDIGKNILKVILENYGYQVVDLGKDVEAQTIAAAVAQNDIRLVGLSALMTTTVKNMETTIALLRSQCPQVKVMVGGAVLNPEYAQAIGADYYGKDARAGVEIARMVFGE</sequence>